<name>W9XPQ1_9EURO</name>
<dbReference type="SUPFAM" id="SSF56112">
    <property type="entry name" value="Protein kinase-like (PK-like)"/>
    <property type="match status" value="1"/>
</dbReference>
<dbReference type="InterPro" id="IPR011009">
    <property type="entry name" value="Kinase-like_dom_sf"/>
</dbReference>
<dbReference type="Gene3D" id="3.30.200.20">
    <property type="entry name" value="Phosphorylase Kinase, domain 1"/>
    <property type="match status" value="1"/>
</dbReference>
<keyword evidence="10 18" id="KW-0418">Kinase</keyword>
<dbReference type="RefSeq" id="XP_007734326.1">
    <property type="nucleotide sequence ID" value="XM_007736136.1"/>
</dbReference>
<evidence type="ECO:0000256" key="16">
    <source>
        <dbReference type="ARBA" id="ARBA00048679"/>
    </source>
</evidence>
<evidence type="ECO:0000256" key="12">
    <source>
        <dbReference type="ARBA" id="ARBA00022895"/>
    </source>
</evidence>
<evidence type="ECO:0000313" key="19">
    <source>
        <dbReference type="Proteomes" id="UP000019478"/>
    </source>
</evidence>
<evidence type="ECO:0000256" key="13">
    <source>
        <dbReference type="ARBA" id="ARBA00030980"/>
    </source>
</evidence>
<keyword evidence="9" id="KW-0547">Nucleotide-binding</keyword>
<dbReference type="PANTHER" id="PTHR45646:SF11">
    <property type="entry name" value="SERINE_THREONINE-PROTEIN KINASE DOA"/>
    <property type="match status" value="1"/>
</dbReference>
<evidence type="ECO:0000313" key="18">
    <source>
        <dbReference type="EMBL" id="EXJ82203.1"/>
    </source>
</evidence>
<accession>W9XPQ1</accession>
<feature type="domain" description="Protein kinase" evidence="17">
    <location>
        <begin position="55"/>
        <end position="392"/>
    </location>
</feature>
<dbReference type="GO" id="GO:0005634">
    <property type="term" value="C:nucleus"/>
    <property type="evidence" value="ECO:0007669"/>
    <property type="project" value="TreeGrafter"/>
</dbReference>
<dbReference type="InterPro" id="IPR008266">
    <property type="entry name" value="Tyr_kinase_AS"/>
</dbReference>
<organism evidence="18 19">
    <name type="scientific">Capronia epimyces CBS 606.96</name>
    <dbReference type="NCBI Taxonomy" id="1182542"/>
    <lineage>
        <taxon>Eukaryota</taxon>
        <taxon>Fungi</taxon>
        <taxon>Dikarya</taxon>
        <taxon>Ascomycota</taxon>
        <taxon>Pezizomycotina</taxon>
        <taxon>Eurotiomycetes</taxon>
        <taxon>Chaetothyriomycetidae</taxon>
        <taxon>Chaetothyriales</taxon>
        <taxon>Herpotrichiellaceae</taxon>
        <taxon>Capronia</taxon>
    </lineage>
</organism>
<comment type="function">
    <text evidence="1">Component of the EKC/KEOPS complex that is required for the formation of a threonylcarbamoyl group on adenosine at position 37 (t(6)A37) in tRNAs that read codons beginning with adenine. The complex is probably involved in the transfer of the threonylcarbamoyl moiety of threonylcarbamoyl-AMP (TC-AMP) to the N6 group of A37. BUD32 has ATPase activity in the context of the EKC/KEOPS complex and likely plays a supporting role to the catalytic subunit KAE1. The EKC/KEOPS complex also promotes both telomere uncapping and telomere elongation. The complex is required for efficient recruitment of transcriptional coactivators.</text>
</comment>
<evidence type="ECO:0000256" key="14">
    <source>
        <dbReference type="ARBA" id="ARBA00033194"/>
    </source>
</evidence>
<keyword evidence="12" id="KW-0779">Telomere</keyword>
<comment type="caution">
    <text evidence="18">The sequence shown here is derived from an EMBL/GenBank/DDBJ whole genome shotgun (WGS) entry which is preliminary data.</text>
</comment>
<dbReference type="EMBL" id="AMGY01000005">
    <property type="protein sequence ID" value="EXJ82203.1"/>
    <property type="molecule type" value="Genomic_DNA"/>
</dbReference>
<dbReference type="Pfam" id="PF00069">
    <property type="entry name" value="Pkinase"/>
    <property type="match status" value="1"/>
</dbReference>
<dbReference type="AlphaFoldDB" id="W9XPQ1"/>
<dbReference type="STRING" id="1182542.W9XPQ1"/>
<sequence>MATSARTLPSQARTFPREGVEVLPLHEKIEEETVPNYKAERFYPVQLGDVFDSRYRVVAKLGFGITSTVWLCRDLKETVLLTLKVCITGEDATNELAISRHIKSIDADHPGAARLRVVLNDFQIRGPHGSHRCLLFTPLGLTYTDFRNLLPKKALSKDLLQQSLLLILLGLDFLHQAGLVHTDISPNNILLGIKDTAALSKVEQAELENPSPRKVLADRVIHLSYTMPITHGEPVISDFGAARLGEPGQKHSGDVMPGFYRAPEILVGMEWDSKIDIWSVGVMIWDLFEGGRLFRAVKDGYLDDELHLAEMVSLMGPPPRRFLERSDICSRYWDSEGNWIAQTPIPDQSLETRERRLEGKDKELLMALVRKILRWLPEERPSAEELFQDEFLIQWASGEK</sequence>
<dbReference type="GO" id="GO:0004674">
    <property type="term" value="F:protein serine/threonine kinase activity"/>
    <property type="evidence" value="ECO:0007669"/>
    <property type="project" value="UniProtKB-KW"/>
</dbReference>
<evidence type="ECO:0000256" key="9">
    <source>
        <dbReference type="ARBA" id="ARBA00022741"/>
    </source>
</evidence>
<evidence type="ECO:0000256" key="2">
    <source>
        <dbReference type="ARBA" id="ARBA00004574"/>
    </source>
</evidence>
<dbReference type="eggNOG" id="KOG1290">
    <property type="taxonomic scope" value="Eukaryota"/>
</dbReference>
<keyword evidence="8" id="KW-0808">Transferase</keyword>
<evidence type="ECO:0000256" key="10">
    <source>
        <dbReference type="ARBA" id="ARBA00022777"/>
    </source>
</evidence>
<dbReference type="EC" id="2.7.11.1" evidence="4"/>
<reference evidence="18 19" key="1">
    <citation type="submission" date="2013-03" db="EMBL/GenBank/DDBJ databases">
        <title>The Genome Sequence of Capronia epimyces CBS 606.96.</title>
        <authorList>
            <consortium name="The Broad Institute Genomics Platform"/>
            <person name="Cuomo C."/>
            <person name="de Hoog S."/>
            <person name="Gorbushina A."/>
            <person name="Walker B."/>
            <person name="Young S.K."/>
            <person name="Zeng Q."/>
            <person name="Gargeya S."/>
            <person name="Fitzgerald M."/>
            <person name="Haas B."/>
            <person name="Abouelleil A."/>
            <person name="Allen A.W."/>
            <person name="Alvarado L."/>
            <person name="Arachchi H.M."/>
            <person name="Berlin A.M."/>
            <person name="Chapman S.B."/>
            <person name="Gainer-Dewar J."/>
            <person name="Goldberg J."/>
            <person name="Griggs A."/>
            <person name="Gujja S."/>
            <person name="Hansen M."/>
            <person name="Howarth C."/>
            <person name="Imamovic A."/>
            <person name="Ireland A."/>
            <person name="Larimer J."/>
            <person name="McCowan C."/>
            <person name="Murphy C."/>
            <person name="Pearson M."/>
            <person name="Poon T.W."/>
            <person name="Priest M."/>
            <person name="Roberts A."/>
            <person name="Saif S."/>
            <person name="Shea T."/>
            <person name="Sisk P."/>
            <person name="Sykes S."/>
            <person name="Wortman J."/>
            <person name="Nusbaum C."/>
            <person name="Birren B."/>
        </authorList>
    </citation>
    <scope>NUCLEOTIDE SEQUENCE [LARGE SCALE GENOMIC DNA]</scope>
    <source>
        <strain evidence="18 19">CBS 606.96</strain>
    </source>
</reference>
<evidence type="ECO:0000259" key="17">
    <source>
        <dbReference type="PROSITE" id="PS50011"/>
    </source>
</evidence>
<dbReference type="InterPro" id="IPR051175">
    <property type="entry name" value="CLK_kinases"/>
</dbReference>
<keyword evidence="19" id="KW-1185">Reference proteome</keyword>
<evidence type="ECO:0000256" key="8">
    <source>
        <dbReference type="ARBA" id="ARBA00022679"/>
    </source>
</evidence>
<keyword evidence="7" id="KW-0723">Serine/threonine-protein kinase</keyword>
<gene>
    <name evidence="18" type="ORF">A1O3_06016</name>
</gene>
<dbReference type="GeneID" id="19170126"/>
<keyword evidence="12" id="KW-0158">Chromosome</keyword>
<evidence type="ECO:0000256" key="3">
    <source>
        <dbReference type="ARBA" id="ARBA00011534"/>
    </source>
</evidence>
<dbReference type="GO" id="GO:0000781">
    <property type="term" value="C:chromosome, telomeric region"/>
    <property type="evidence" value="ECO:0007669"/>
    <property type="project" value="UniProtKB-SubCell"/>
</dbReference>
<protein>
    <recommendedName>
        <fullName evidence="6">EKC/KEOPS complex subunit BUD32</fullName>
        <ecNumber evidence="4">2.7.11.1</ecNumber>
    </recommendedName>
    <alternativeName>
        <fullName evidence="13 14">Atypical Serine/threonine protein kinase BUD32</fullName>
    </alternativeName>
    <alternativeName>
        <fullName evidence="5">EKC/KEOPS complex subunit bud32</fullName>
    </alternativeName>
</protein>
<comment type="catalytic activity">
    <reaction evidence="15">
        <text>L-threonyl-[protein] + ATP = O-phospho-L-threonyl-[protein] + ADP + H(+)</text>
        <dbReference type="Rhea" id="RHEA:46608"/>
        <dbReference type="Rhea" id="RHEA-COMP:11060"/>
        <dbReference type="Rhea" id="RHEA-COMP:11605"/>
        <dbReference type="ChEBI" id="CHEBI:15378"/>
        <dbReference type="ChEBI" id="CHEBI:30013"/>
        <dbReference type="ChEBI" id="CHEBI:30616"/>
        <dbReference type="ChEBI" id="CHEBI:61977"/>
        <dbReference type="ChEBI" id="CHEBI:456216"/>
        <dbReference type="EC" id="2.7.11.1"/>
    </reaction>
</comment>
<comment type="subcellular location">
    <subcellularLocation>
        <location evidence="2">Chromosome</location>
        <location evidence="2">Telomere</location>
    </subcellularLocation>
</comment>
<keyword evidence="11" id="KW-0067">ATP-binding</keyword>
<evidence type="ECO:0000256" key="6">
    <source>
        <dbReference type="ARBA" id="ARBA00019973"/>
    </source>
</evidence>
<comment type="subunit">
    <text evidence="3">Component of the EKC/KEOPS complex composed of at least BUD32, CGI121, GON7, KAE1 and PCC1; the whole complex dimerizes.</text>
</comment>
<dbReference type="OrthoDB" id="5979581at2759"/>
<evidence type="ECO:0000256" key="4">
    <source>
        <dbReference type="ARBA" id="ARBA00012513"/>
    </source>
</evidence>
<evidence type="ECO:0000256" key="5">
    <source>
        <dbReference type="ARBA" id="ARBA00013948"/>
    </source>
</evidence>
<dbReference type="GO" id="GO:0005524">
    <property type="term" value="F:ATP binding"/>
    <property type="evidence" value="ECO:0007669"/>
    <property type="project" value="UniProtKB-KW"/>
</dbReference>
<dbReference type="Proteomes" id="UP000019478">
    <property type="component" value="Unassembled WGS sequence"/>
</dbReference>
<comment type="catalytic activity">
    <reaction evidence="16">
        <text>L-seryl-[protein] + ATP = O-phospho-L-seryl-[protein] + ADP + H(+)</text>
        <dbReference type="Rhea" id="RHEA:17989"/>
        <dbReference type="Rhea" id="RHEA-COMP:9863"/>
        <dbReference type="Rhea" id="RHEA-COMP:11604"/>
        <dbReference type="ChEBI" id="CHEBI:15378"/>
        <dbReference type="ChEBI" id="CHEBI:29999"/>
        <dbReference type="ChEBI" id="CHEBI:30616"/>
        <dbReference type="ChEBI" id="CHEBI:83421"/>
        <dbReference type="ChEBI" id="CHEBI:456216"/>
        <dbReference type="EC" id="2.7.11.1"/>
    </reaction>
</comment>
<dbReference type="InterPro" id="IPR000719">
    <property type="entry name" value="Prot_kinase_dom"/>
</dbReference>
<dbReference type="PROSITE" id="PS50011">
    <property type="entry name" value="PROTEIN_KINASE_DOM"/>
    <property type="match status" value="1"/>
</dbReference>
<dbReference type="GO" id="GO:0043484">
    <property type="term" value="P:regulation of RNA splicing"/>
    <property type="evidence" value="ECO:0007669"/>
    <property type="project" value="TreeGrafter"/>
</dbReference>
<evidence type="ECO:0000256" key="11">
    <source>
        <dbReference type="ARBA" id="ARBA00022840"/>
    </source>
</evidence>
<evidence type="ECO:0000256" key="7">
    <source>
        <dbReference type="ARBA" id="ARBA00022527"/>
    </source>
</evidence>
<evidence type="ECO:0000256" key="15">
    <source>
        <dbReference type="ARBA" id="ARBA00047899"/>
    </source>
</evidence>
<proteinExistence type="predicted"/>
<evidence type="ECO:0000256" key="1">
    <source>
        <dbReference type="ARBA" id="ARBA00003747"/>
    </source>
</evidence>
<dbReference type="PROSITE" id="PS00109">
    <property type="entry name" value="PROTEIN_KINASE_TYR"/>
    <property type="match status" value="1"/>
</dbReference>
<dbReference type="PANTHER" id="PTHR45646">
    <property type="entry name" value="SERINE/THREONINE-PROTEIN KINASE DOA-RELATED"/>
    <property type="match status" value="1"/>
</dbReference>
<dbReference type="HOGENOM" id="CLU_000288_81_1_1"/>
<dbReference type="Gene3D" id="1.10.510.10">
    <property type="entry name" value="Transferase(Phosphotransferase) domain 1"/>
    <property type="match status" value="1"/>
</dbReference>